<dbReference type="GO" id="GO:0000444">
    <property type="term" value="C:MIS12/MIND type complex"/>
    <property type="evidence" value="ECO:0007669"/>
    <property type="project" value="InterPro"/>
</dbReference>
<keyword evidence="6" id="KW-0995">Kinetochore</keyword>
<evidence type="ECO:0000256" key="1">
    <source>
        <dbReference type="ARBA" id="ARBA00004123"/>
    </source>
</evidence>
<dbReference type="GO" id="GO:0005634">
    <property type="term" value="C:nucleus"/>
    <property type="evidence" value="ECO:0007669"/>
    <property type="project" value="UniProtKB-SubCell"/>
</dbReference>
<organism evidence="11 12">
    <name type="scientific">Pterulicium gracile</name>
    <dbReference type="NCBI Taxonomy" id="1884261"/>
    <lineage>
        <taxon>Eukaryota</taxon>
        <taxon>Fungi</taxon>
        <taxon>Dikarya</taxon>
        <taxon>Basidiomycota</taxon>
        <taxon>Agaricomycotina</taxon>
        <taxon>Agaricomycetes</taxon>
        <taxon>Agaricomycetidae</taxon>
        <taxon>Agaricales</taxon>
        <taxon>Pleurotineae</taxon>
        <taxon>Pterulaceae</taxon>
        <taxon>Pterulicium</taxon>
    </lineage>
</organism>
<dbReference type="Proteomes" id="UP000305067">
    <property type="component" value="Unassembled WGS sequence"/>
</dbReference>
<keyword evidence="7" id="KW-0539">Nucleus</keyword>
<protein>
    <recommendedName>
        <fullName evidence="13">Nnf1-domain-containing protein</fullName>
    </recommendedName>
</protein>
<feature type="coiled-coil region" evidence="10">
    <location>
        <begin position="79"/>
        <end position="170"/>
    </location>
</feature>
<evidence type="ECO:0000256" key="9">
    <source>
        <dbReference type="ARBA" id="ARBA00023328"/>
    </source>
</evidence>
<evidence type="ECO:0000256" key="6">
    <source>
        <dbReference type="ARBA" id="ARBA00022838"/>
    </source>
</evidence>
<dbReference type="GO" id="GO:0051301">
    <property type="term" value="P:cell division"/>
    <property type="evidence" value="ECO:0007669"/>
    <property type="project" value="UniProtKB-KW"/>
</dbReference>
<dbReference type="PANTHER" id="PTHR15459">
    <property type="entry name" value="POLYAMINE-MODULATED FACTOR 1"/>
    <property type="match status" value="1"/>
</dbReference>
<dbReference type="InterPro" id="IPR007128">
    <property type="entry name" value="PMF1/Nnf1"/>
</dbReference>
<keyword evidence="8" id="KW-0131">Cell cycle</keyword>
<keyword evidence="3" id="KW-0158">Chromosome</keyword>
<keyword evidence="10" id="KW-0175">Coiled coil</keyword>
<dbReference type="GO" id="GO:0007059">
    <property type="term" value="P:chromosome segregation"/>
    <property type="evidence" value="ECO:0007669"/>
    <property type="project" value="TreeGrafter"/>
</dbReference>
<keyword evidence="4" id="KW-0132">Cell division</keyword>
<sequence>MSSTTVQQDTKRYKHFSSAIQLAIRRAAHKWTFENFCECFPLWTEESQHAAASLFNSISTFHENDLTKKIEDVFERYHARESLNLLEELIQEAVESKERGEPPQGTFREHVDPSDTLAAHTLPVVEEANKKLAAKLAELEAENDQLLRELEAEEAQVQQLEALHKARLDRLAKALDAWQERPMNELEHLNLDLMEMHESNNRM</sequence>
<evidence type="ECO:0000256" key="7">
    <source>
        <dbReference type="ARBA" id="ARBA00023242"/>
    </source>
</evidence>
<dbReference type="Pfam" id="PF03980">
    <property type="entry name" value="Nnf1"/>
    <property type="match status" value="1"/>
</dbReference>
<evidence type="ECO:0000256" key="8">
    <source>
        <dbReference type="ARBA" id="ARBA00023306"/>
    </source>
</evidence>
<name>A0A5C3QV65_9AGAR</name>
<keyword evidence="12" id="KW-1185">Reference proteome</keyword>
<comment type="subcellular location">
    <subcellularLocation>
        <location evidence="2">Chromosome</location>
        <location evidence="2">Centromere</location>
        <location evidence="2">Kinetochore</location>
    </subcellularLocation>
    <subcellularLocation>
        <location evidence="1">Nucleus</location>
    </subcellularLocation>
</comment>
<evidence type="ECO:0000256" key="2">
    <source>
        <dbReference type="ARBA" id="ARBA00004629"/>
    </source>
</evidence>
<proteinExistence type="predicted"/>
<evidence type="ECO:0000313" key="11">
    <source>
        <dbReference type="EMBL" id="TFL05277.1"/>
    </source>
</evidence>
<gene>
    <name evidence="11" type="ORF">BDV98DRAFT_601663</name>
</gene>
<dbReference type="AlphaFoldDB" id="A0A5C3QV65"/>
<reference evidence="11 12" key="1">
    <citation type="journal article" date="2019" name="Nat. Ecol. Evol.">
        <title>Megaphylogeny resolves global patterns of mushroom evolution.</title>
        <authorList>
            <person name="Varga T."/>
            <person name="Krizsan K."/>
            <person name="Foldi C."/>
            <person name="Dima B."/>
            <person name="Sanchez-Garcia M."/>
            <person name="Sanchez-Ramirez S."/>
            <person name="Szollosi G.J."/>
            <person name="Szarkandi J.G."/>
            <person name="Papp V."/>
            <person name="Albert L."/>
            <person name="Andreopoulos W."/>
            <person name="Angelini C."/>
            <person name="Antonin V."/>
            <person name="Barry K.W."/>
            <person name="Bougher N.L."/>
            <person name="Buchanan P."/>
            <person name="Buyck B."/>
            <person name="Bense V."/>
            <person name="Catcheside P."/>
            <person name="Chovatia M."/>
            <person name="Cooper J."/>
            <person name="Damon W."/>
            <person name="Desjardin D."/>
            <person name="Finy P."/>
            <person name="Geml J."/>
            <person name="Haridas S."/>
            <person name="Hughes K."/>
            <person name="Justo A."/>
            <person name="Karasinski D."/>
            <person name="Kautmanova I."/>
            <person name="Kiss B."/>
            <person name="Kocsube S."/>
            <person name="Kotiranta H."/>
            <person name="LaButti K.M."/>
            <person name="Lechner B.E."/>
            <person name="Liimatainen K."/>
            <person name="Lipzen A."/>
            <person name="Lukacs Z."/>
            <person name="Mihaltcheva S."/>
            <person name="Morgado L.N."/>
            <person name="Niskanen T."/>
            <person name="Noordeloos M.E."/>
            <person name="Ohm R.A."/>
            <person name="Ortiz-Santana B."/>
            <person name="Ovrebo C."/>
            <person name="Racz N."/>
            <person name="Riley R."/>
            <person name="Savchenko A."/>
            <person name="Shiryaev A."/>
            <person name="Soop K."/>
            <person name="Spirin V."/>
            <person name="Szebenyi C."/>
            <person name="Tomsovsky M."/>
            <person name="Tulloss R.E."/>
            <person name="Uehling J."/>
            <person name="Grigoriev I.V."/>
            <person name="Vagvolgyi C."/>
            <person name="Papp T."/>
            <person name="Martin F.M."/>
            <person name="Miettinen O."/>
            <person name="Hibbett D.S."/>
            <person name="Nagy L.G."/>
        </authorList>
    </citation>
    <scope>NUCLEOTIDE SEQUENCE [LARGE SCALE GENOMIC DNA]</scope>
    <source>
        <strain evidence="11 12">CBS 309.79</strain>
    </source>
</reference>
<evidence type="ECO:0000256" key="5">
    <source>
        <dbReference type="ARBA" id="ARBA00022776"/>
    </source>
</evidence>
<evidence type="ECO:0000256" key="4">
    <source>
        <dbReference type="ARBA" id="ARBA00022618"/>
    </source>
</evidence>
<dbReference type="OrthoDB" id="18453at2759"/>
<dbReference type="PANTHER" id="PTHR15459:SF3">
    <property type="entry name" value="POLYAMINE-MODULATED FACTOR 1"/>
    <property type="match status" value="1"/>
</dbReference>
<evidence type="ECO:0000256" key="3">
    <source>
        <dbReference type="ARBA" id="ARBA00022454"/>
    </source>
</evidence>
<dbReference type="EMBL" id="ML178817">
    <property type="protein sequence ID" value="TFL05277.1"/>
    <property type="molecule type" value="Genomic_DNA"/>
</dbReference>
<keyword evidence="5" id="KW-0498">Mitosis</keyword>
<keyword evidence="9" id="KW-0137">Centromere</keyword>
<evidence type="ECO:0008006" key="13">
    <source>
        <dbReference type="Google" id="ProtNLM"/>
    </source>
</evidence>
<evidence type="ECO:0000256" key="10">
    <source>
        <dbReference type="SAM" id="Coils"/>
    </source>
</evidence>
<evidence type="ECO:0000313" key="12">
    <source>
        <dbReference type="Proteomes" id="UP000305067"/>
    </source>
</evidence>
<accession>A0A5C3QV65</accession>